<dbReference type="InterPro" id="IPR054871">
    <property type="entry name" value="KDG_KDGal_kin_Halo"/>
</dbReference>
<dbReference type="STRING" id="1202768.SAMN05216285_3883"/>
<dbReference type="PRINTS" id="PR00990">
    <property type="entry name" value="RIBOKINASE"/>
</dbReference>
<comment type="similarity">
    <text evidence="1">Belongs to the carbohydrate kinase PfkB family.</text>
</comment>
<keyword evidence="6" id="KW-1185">Reference proteome</keyword>
<dbReference type="EMBL" id="FOIS01000005">
    <property type="protein sequence ID" value="SEW30656.1"/>
    <property type="molecule type" value="Genomic_DNA"/>
</dbReference>
<dbReference type="OrthoDB" id="96179at2157"/>
<reference evidence="6" key="1">
    <citation type="submission" date="2016-10" db="EMBL/GenBank/DDBJ databases">
        <authorList>
            <person name="Varghese N."/>
        </authorList>
    </citation>
    <scope>NUCLEOTIDE SEQUENCE [LARGE SCALE GENOMIC DNA]</scope>
    <source>
        <strain evidence="6">CGMCC 1.12284</strain>
    </source>
</reference>
<dbReference type="InterPro" id="IPR029056">
    <property type="entry name" value="Ribokinase-like"/>
</dbReference>
<proteinExistence type="inferred from homology"/>
<keyword evidence="3 5" id="KW-0418">Kinase</keyword>
<accession>A0A1I0QTH3</accession>
<keyword evidence="2" id="KW-0808">Transferase</keyword>
<dbReference type="PANTHER" id="PTHR43320:SF2">
    <property type="entry name" value="2-DEHYDRO-3-DEOXYGLUCONOKINASE_2-DEHYDRO-3-DEOXYGALACTONOKINASE"/>
    <property type="match status" value="1"/>
</dbReference>
<evidence type="ECO:0000259" key="4">
    <source>
        <dbReference type="Pfam" id="PF00294"/>
    </source>
</evidence>
<organism evidence="5 6">
    <name type="scientific">Natrinema salifodinae</name>
    <dbReference type="NCBI Taxonomy" id="1202768"/>
    <lineage>
        <taxon>Archaea</taxon>
        <taxon>Methanobacteriati</taxon>
        <taxon>Methanobacteriota</taxon>
        <taxon>Stenosarchaea group</taxon>
        <taxon>Halobacteria</taxon>
        <taxon>Halobacteriales</taxon>
        <taxon>Natrialbaceae</taxon>
        <taxon>Natrinema</taxon>
    </lineage>
</organism>
<dbReference type="CDD" id="cd01166">
    <property type="entry name" value="KdgK"/>
    <property type="match status" value="1"/>
</dbReference>
<dbReference type="InterPro" id="IPR052700">
    <property type="entry name" value="Carb_kinase_PfkB-like"/>
</dbReference>
<feature type="domain" description="Carbohydrate kinase PfkB" evidence="4">
    <location>
        <begin position="13"/>
        <end position="305"/>
    </location>
</feature>
<evidence type="ECO:0000313" key="6">
    <source>
        <dbReference type="Proteomes" id="UP000183275"/>
    </source>
</evidence>
<dbReference type="NCBIfam" id="NF041332">
    <property type="entry name" value="KDG_KDGal_kin_Halo"/>
    <property type="match status" value="1"/>
</dbReference>
<dbReference type="InterPro" id="IPR002139">
    <property type="entry name" value="Ribo/fructo_kinase"/>
</dbReference>
<gene>
    <name evidence="5" type="ORF">SAMN05216285_3883</name>
</gene>
<dbReference type="PANTHER" id="PTHR43320">
    <property type="entry name" value="SUGAR KINASE"/>
    <property type="match status" value="1"/>
</dbReference>
<protein>
    <submittedName>
        <fullName evidence="5">2-dehydro-3-deoxygluconokinase</fullName>
    </submittedName>
</protein>
<evidence type="ECO:0000256" key="1">
    <source>
        <dbReference type="ARBA" id="ARBA00010688"/>
    </source>
</evidence>
<dbReference type="GO" id="GO:0016301">
    <property type="term" value="F:kinase activity"/>
    <property type="evidence" value="ECO:0007669"/>
    <property type="project" value="UniProtKB-KW"/>
</dbReference>
<sequence>MTESGESGTRSPSLVTFGETMIRFSPSEGTRIETATELEFRSAGAESNVAIAAANLGTSTAWLSKLPDSPLGRKVVRDVRQNGVEPNVAWSDDGRQGAYYLEHGPEPRGIDVIYDRTDAAVTTATVDDLDIDAVRNADVFFTSGITPALSSTLAETTQSLLQTARDAGVTTAFDCNYRSKLWSPSAAREAYESLFESVDLLFVPERDAIDVLEIDGDAAAIATHLRETYGCSTVVVTRGERGALAVDASGTVEQATFDAETVDPIGTGDAFVGGFLAKRSEDGSTAESLRYGAATAALKRTMTGDHAVVTRSEVDALIDRDSGGISR</sequence>
<evidence type="ECO:0000256" key="3">
    <source>
        <dbReference type="ARBA" id="ARBA00022777"/>
    </source>
</evidence>
<dbReference type="InterPro" id="IPR011611">
    <property type="entry name" value="PfkB_dom"/>
</dbReference>
<dbReference type="Pfam" id="PF00294">
    <property type="entry name" value="PfkB"/>
    <property type="match status" value="1"/>
</dbReference>
<evidence type="ECO:0000313" key="5">
    <source>
        <dbReference type="EMBL" id="SEW30656.1"/>
    </source>
</evidence>
<evidence type="ECO:0000256" key="2">
    <source>
        <dbReference type="ARBA" id="ARBA00022679"/>
    </source>
</evidence>
<dbReference type="Gene3D" id="3.40.1190.20">
    <property type="match status" value="1"/>
</dbReference>
<dbReference type="SUPFAM" id="SSF53613">
    <property type="entry name" value="Ribokinase-like"/>
    <property type="match status" value="1"/>
</dbReference>
<dbReference type="AlphaFoldDB" id="A0A1I0QTH3"/>
<name>A0A1I0QTH3_9EURY</name>
<dbReference type="Proteomes" id="UP000183275">
    <property type="component" value="Unassembled WGS sequence"/>
</dbReference>
<dbReference type="RefSeq" id="WP_049989181.1">
    <property type="nucleotide sequence ID" value="NZ_FOIS01000005.1"/>
</dbReference>
<dbReference type="eggNOG" id="arCOG00014">
    <property type="taxonomic scope" value="Archaea"/>
</dbReference>